<reference evidence="1 2" key="1">
    <citation type="submission" date="2024-07" db="EMBL/GenBank/DDBJ databases">
        <title>Section-level genome sequencing and comparative genomics of Aspergillus sections Usti and Cavernicolus.</title>
        <authorList>
            <consortium name="Lawrence Berkeley National Laboratory"/>
            <person name="Nybo J.L."/>
            <person name="Vesth T.C."/>
            <person name="Theobald S."/>
            <person name="Frisvad J.C."/>
            <person name="Larsen T.O."/>
            <person name="Kjaerboelling I."/>
            <person name="Rothschild-Mancinelli K."/>
            <person name="Lyhne E.K."/>
            <person name="Kogle M.E."/>
            <person name="Barry K."/>
            <person name="Clum A."/>
            <person name="Na H."/>
            <person name="Ledsgaard L."/>
            <person name="Lin J."/>
            <person name="Lipzen A."/>
            <person name="Kuo A."/>
            <person name="Riley R."/>
            <person name="Mondo S."/>
            <person name="Labutti K."/>
            <person name="Haridas S."/>
            <person name="Pangalinan J."/>
            <person name="Salamov A.A."/>
            <person name="Simmons B.A."/>
            <person name="Magnuson J.K."/>
            <person name="Chen J."/>
            <person name="Drula E."/>
            <person name="Henrissat B."/>
            <person name="Wiebenga A."/>
            <person name="Lubbers R.J."/>
            <person name="Gomes A.C."/>
            <person name="Makela M.R."/>
            <person name="Stajich J."/>
            <person name="Grigoriev I.V."/>
            <person name="Mortensen U.H."/>
            <person name="De Vries R.P."/>
            <person name="Baker S.E."/>
            <person name="Andersen M.R."/>
        </authorList>
    </citation>
    <scope>NUCLEOTIDE SEQUENCE [LARGE SCALE GENOMIC DNA]</scope>
    <source>
        <strain evidence="1 2">CBS 123904</strain>
    </source>
</reference>
<evidence type="ECO:0000313" key="1">
    <source>
        <dbReference type="EMBL" id="KAL2851574.1"/>
    </source>
</evidence>
<evidence type="ECO:0000313" key="2">
    <source>
        <dbReference type="Proteomes" id="UP001610446"/>
    </source>
</evidence>
<dbReference type="Proteomes" id="UP001610446">
    <property type="component" value="Unassembled WGS sequence"/>
</dbReference>
<keyword evidence="2" id="KW-1185">Reference proteome</keyword>
<gene>
    <name evidence="1" type="ORF">BJY01DRAFT_208890</name>
</gene>
<feature type="non-terminal residue" evidence="1">
    <location>
        <position position="66"/>
    </location>
</feature>
<proteinExistence type="predicted"/>
<sequence>MRKQIAADLLLFLGRGMERRGEETQGPRPETAHVFHGRSRKGGRLGIAAFSSFILLGLLTKKEKEN</sequence>
<protein>
    <submittedName>
        <fullName evidence="1">Uncharacterized protein</fullName>
    </submittedName>
</protein>
<name>A0ABR4KH13_9EURO</name>
<organism evidence="1 2">
    <name type="scientific">Aspergillus pseudoustus</name>
    <dbReference type="NCBI Taxonomy" id="1810923"/>
    <lineage>
        <taxon>Eukaryota</taxon>
        <taxon>Fungi</taxon>
        <taxon>Dikarya</taxon>
        <taxon>Ascomycota</taxon>
        <taxon>Pezizomycotina</taxon>
        <taxon>Eurotiomycetes</taxon>
        <taxon>Eurotiomycetidae</taxon>
        <taxon>Eurotiales</taxon>
        <taxon>Aspergillaceae</taxon>
        <taxon>Aspergillus</taxon>
        <taxon>Aspergillus subgen. Nidulantes</taxon>
    </lineage>
</organism>
<dbReference type="EMBL" id="JBFXLU010000029">
    <property type="protein sequence ID" value="KAL2851574.1"/>
    <property type="molecule type" value="Genomic_DNA"/>
</dbReference>
<accession>A0ABR4KH13</accession>
<comment type="caution">
    <text evidence="1">The sequence shown here is derived from an EMBL/GenBank/DDBJ whole genome shotgun (WGS) entry which is preliminary data.</text>
</comment>